<keyword evidence="3" id="KW-0238">DNA-binding</keyword>
<dbReference type="PROSITE" id="PS50931">
    <property type="entry name" value="HTH_LYSR"/>
    <property type="match status" value="1"/>
</dbReference>
<evidence type="ECO:0000256" key="2">
    <source>
        <dbReference type="ARBA" id="ARBA00023015"/>
    </source>
</evidence>
<comment type="similarity">
    <text evidence="1">Belongs to the LysR transcriptional regulatory family.</text>
</comment>
<evidence type="ECO:0000256" key="1">
    <source>
        <dbReference type="ARBA" id="ARBA00009437"/>
    </source>
</evidence>
<feature type="domain" description="HTH lysR-type" evidence="5">
    <location>
        <begin position="1"/>
        <end position="58"/>
    </location>
</feature>
<sequence>MNFDQLEYFLKSAKYQNLSRAATELYVSHSALSKSIAALEAELNTRLFIRDKNTLHLTPAGRYLVEQGTYIQKIWHNTRQQIHFVENSIQGTITLCMPPLYETQIFATLSKIGMAHPDINFIFSHTEPLRIPDILQNKQADIGIGFSYLLPKDMEDFTCKNLFEDSFCVIVNPTHPLALRDVVSLKDLQKECIIFPPRVGTINTDMALLGKIVELYFPNYYNADGLEDVFFQIGINRGVSILPKSTMLGRNLGFKLLPISDVLETFYVCLIFKKANKNPLLPLILGALLSTFS</sequence>
<accession>A0ABT2TND5</accession>
<dbReference type="InterPro" id="IPR050950">
    <property type="entry name" value="HTH-type_LysR_regulators"/>
</dbReference>
<proteinExistence type="inferred from homology"/>
<evidence type="ECO:0000313" key="6">
    <source>
        <dbReference type="EMBL" id="MCU6763730.1"/>
    </source>
</evidence>
<dbReference type="SUPFAM" id="SSF53850">
    <property type="entry name" value="Periplasmic binding protein-like II"/>
    <property type="match status" value="1"/>
</dbReference>
<dbReference type="Proteomes" id="UP001652442">
    <property type="component" value="Unassembled WGS sequence"/>
</dbReference>
<dbReference type="Pfam" id="PF00126">
    <property type="entry name" value="HTH_1"/>
    <property type="match status" value="1"/>
</dbReference>
<dbReference type="SUPFAM" id="SSF46785">
    <property type="entry name" value="Winged helix' DNA-binding domain"/>
    <property type="match status" value="1"/>
</dbReference>
<evidence type="ECO:0000256" key="4">
    <source>
        <dbReference type="ARBA" id="ARBA00023163"/>
    </source>
</evidence>
<organism evidence="6 7">
    <name type="scientific">Brotonthovivens ammoniilytica</name>
    <dbReference type="NCBI Taxonomy" id="2981725"/>
    <lineage>
        <taxon>Bacteria</taxon>
        <taxon>Bacillati</taxon>
        <taxon>Bacillota</taxon>
        <taxon>Clostridia</taxon>
        <taxon>Lachnospirales</taxon>
        <taxon>Lachnospiraceae</taxon>
        <taxon>Brotonthovivens</taxon>
    </lineage>
</organism>
<protein>
    <submittedName>
        <fullName evidence="6">LysR family transcriptional regulator</fullName>
    </submittedName>
</protein>
<dbReference type="InterPro" id="IPR000847">
    <property type="entry name" value="LysR_HTH_N"/>
</dbReference>
<dbReference type="RefSeq" id="WP_158426371.1">
    <property type="nucleotide sequence ID" value="NZ_JAOQJQ010000010.1"/>
</dbReference>
<comment type="caution">
    <text evidence="6">The sequence shown here is derived from an EMBL/GenBank/DDBJ whole genome shotgun (WGS) entry which is preliminary data.</text>
</comment>
<gene>
    <name evidence="6" type="ORF">OCV88_15595</name>
</gene>
<keyword evidence="2" id="KW-0805">Transcription regulation</keyword>
<evidence type="ECO:0000256" key="3">
    <source>
        <dbReference type="ARBA" id="ARBA00023125"/>
    </source>
</evidence>
<dbReference type="Gene3D" id="1.10.10.10">
    <property type="entry name" value="Winged helix-like DNA-binding domain superfamily/Winged helix DNA-binding domain"/>
    <property type="match status" value="1"/>
</dbReference>
<reference evidence="6 7" key="1">
    <citation type="journal article" date="2021" name="ISME Commun">
        <title>Automated analysis of genomic sequences facilitates high-throughput and comprehensive description of bacteria.</title>
        <authorList>
            <person name="Hitch T.C.A."/>
        </authorList>
    </citation>
    <scope>NUCLEOTIDE SEQUENCE [LARGE SCALE GENOMIC DNA]</scope>
    <source>
        <strain evidence="6 7">Sanger_109</strain>
    </source>
</reference>
<dbReference type="InterPro" id="IPR036388">
    <property type="entry name" value="WH-like_DNA-bd_sf"/>
</dbReference>
<dbReference type="PRINTS" id="PR00039">
    <property type="entry name" value="HTHLYSR"/>
</dbReference>
<dbReference type="Gene3D" id="3.40.190.290">
    <property type="match status" value="1"/>
</dbReference>
<dbReference type="Pfam" id="PF03466">
    <property type="entry name" value="LysR_substrate"/>
    <property type="match status" value="1"/>
</dbReference>
<evidence type="ECO:0000259" key="5">
    <source>
        <dbReference type="PROSITE" id="PS50931"/>
    </source>
</evidence>
<dbReference type="PANTHER" id="PTHR30419">
    <property type="entry name" value="HTH-TYPE TRANSCRIPTIONAL REGULATOR YBHD"/>
    <property type="match status" value="1"/>
</dbReference>
<dbReference type="CDD" id="cd05466">
    <property type="entry name" value="PBP2_LTTR_substrate"/>
    <property type="match status" value="1"/>
</dbReference>
<keyword evidence="7" id="KW-1185">Reference proteome</keyword>
<name>A0ABT2TND5_9FIRM</name>
<dbReference type="InterPro" id="IPR005119">
    <property type="entry name" value="LysR_subst-bd"/>
</dbReference>
<keyword evidence="4" id="KW-0804">Transcription</keyword>
<dbReference type="InterPro" id="IPR036390">
    <property type="entry name" value="WH_DNA-bd_sf"/>
</dbReference>
<evidence type="ECO:0000313" key="7">
    <source>
        <dbReference type="Proteomes" id="UP001652442"/>
    </source>
</evidence>
<dbReference type="EMBL" id="JAOQJQ010000010">
    <property type="protein sequence ID" value="MCU6763730.1"/>
    <property type="molecule type" value="Genomic_DNA"/>
</dbReference>